<dbReference type="InterPro" id="IPR050300">
    <property type="entry name" value="GDXG_lipolytic_enzyme"/>
</dbReference>
<dbReference type="GO" id="GO:0016787">
    <property type="term" value="F:hydrolase activity"/>
    <property type="evidence" value="ECO:0007669"/>
    <property type="project" value="UniProtKB-KW"/>
</dbReference>
<accession>A0ABN1VYA2</accession>
<name>A0ABN1VYA2_9MICO</name>
<dbReference type="Gene3D" id="3.40.50.1820">
    <property type="entry name" value="alpha/beta hydrolase"/>
    <property type="match status" value="1"/>
</dbReference>
<keyword evidence="4" id="KW-1185">Reference proteome</keyword>
<dbReference type="Pfam" id="PF07859">
    <property type="entry name" value="Abhydrolase_3"/>
    <property type="match status" value="1"/>
</dbReference>
<dbReference type="SUPFAM" id="SSF53474">
    <property type="entry name" value="alpha/beta-Hydrolases"/>
    <property type="match status" value="1"/>
</dbReference>
<evidence type="ECO:0000313" key="4">
    <source>
        <dbReference type="Proteomes" id="UP001500943"/>
    </source>
</evidence>
<dbReference type="EMBL" id="BAAAKW010000055">
    <property type="protein sequence ID" value="GAA1223974.1"/>
    <property type="molecule type" value="Genomic_DNA"/>
</dbReference>
<gene>
    <name evidence="3" type="ORF">GCM10009655_23740</name>
</gene>
<dbReference type="RefSeq" id="WP_343926128.1">
    <property type="nucleotide sequence ID" value="NZ_BAAAKW010000055.1"/>
</dbReference>
<comment type="caution">
    <text evidence="3">The sequence shown here is derived from an EMBL/GenBank/DDBJ whole genome shotgun (WGS) entry which is preliminary data.</text>
</comment>
<sequence length="277" mass="29652">MFSDPRKTLERVEHLRLHPAKAEPRASISRHVDVTSRVIDGWTVFDVSARSGSNPARAVFLHGGCYVFEIDSLHWRFVAQLVRETGTTISVPIMPLAPAGQASVVVDKVANLAQSLIAEVGAGKVSLIGDSSGGGMALAVAMELRDRKHELLRAIVLSAPWLDVSGTDPKLAEIAPRDPWLAVPGTKAAGALYRAELPESDWRVSPIHGDLVGLGPITVFTGTRDIVHADALRLLAKAEEQGIQIDFHVGEGMIHNYPILPIPEGTAARAVVAKAIS</sequence>
<dbReference type="PANTHER" id="PTHR48081">
    <property type="entry name" value="AB HYDROLASE SUPERFAMILY PROTEIN C4A8.06C"/>
    <property type="match status" value="1"/>
</dbReference>
<feature type="domain" description="Alpha/beta hydrolase fold-3" evidence="2">
    <location>
        <begin position="59"/>
        <end position="257"/>
    </location>
</feature>
<keyword evidence="1 3" id="KW-0378">Hydrolase</keyword>
<dbReference type="PANTHER" id="PTHR48081:SF8">
    <property type="entry name" value="ALPHA_BETA HYDROLASE FOLD-3 DOMAIN-CONTAINING PROTEIN-RELATED"/>
    <property type="match status" value="1"/>
</dbReference>
<evidence type="ECO:0000256" key="1">
    <source>
        <dbReference type="ARBA" id="ARBA00022801"/>
    </source>
</evidence>
<dbReference type="InterPro" id="IPR013094">
    <property type="entry name" value="AB_hydrolase_3"/>
</dbReference>
<protein>
    <submittedName>
        <fullName evidence="3">Alpha/beta hydrolase fold domain-containing protein</fullName>
    </submittedName>
</protein>
<reference evidence="3 4" key="1">
    <citation type="journal article" date="2019" name="Int. J. Syst. Evol. Microbiol.">
        <title>The Global Catalogue of Microorganisms (GCM) 10K type strain sequencing project: providing services to taxonomists for standard genome sequencing and annotation.</title>
        <authorList>
            <consortium name="The Broad Institute Genomics Platform"/>
            <consortium name="The Broad Institute Genome Sequencing Center for Infectious Disease"/>
            <person name="Wu L."/>
            <person name="Ma J."/>
        </authorList>
    </citation>
    <scope>NUCLEOTIDE SEQUENCE [LARGE SCALE GENOMIC DNA]</scope>
    <source>
        <strain evidence="3 4">JCM 12762</strain>
    </source>
</reference>
<evidence type="ECO:0000313" key="3">
    <source>
        <dbReference type="EMBL" id="GAA1223974.1"/>
    </source>
</evidence>
<dbReference type="Proteomes" id="UP001500943">
    <property type="component" value="Unassembled WGS sequence"/>
</dbReference>
<proteinExistence type="predicted"/>
<dbReference type="InterPro" id="IPR029058">
    <property type="entry name" value="AB_hydrolase_fold"/>
</dbReference>
<evidence type="ECO:0000259" key="2">
    <source>
        <dbReference type="Pfam" id="PF07859"/>
    </source>
</evidence>
<organism evidence="3 4">
    <name type="scientific">Rhodoglobus aureus</name>
    <dbReference type="NCBI Taxonomy" id="191497"/>
    <lineage>
        <taxon>Bacteria</taxon>
        <taxon>Bacillati</taxon>
        <taxon>Actinomycetota</taxon>
        <taxon>Actinomycetes</taxon>
        <taxon>Micrococcales</taxon>
        <taxon>Microbacteriaceae</taxon>
        <taxon>Rhodoglobus</taxon>
    </lineage>
</organism>